<organism evidence="12 13">
    <name type="scientific">Gopherus evgoodei</name>
    <name type="common">Goodes thornscrub tortoise</name>
    <dbReference type="NCBI Taxonomy" id="1825980"/>
    <lineage>
        <taxon>Eukaryota</taxon>
        <taxon>Metazoa</taxon>
        <taxon>Chordata</taxon>
        <taxon>Craniata</taxon>
        <taxon>Vertebrata</taxon>
        <taxon>Euteleostomi</taxon>
        <taxon>Archelosauria</taxon>
        <taxon>Testudinata</taxon>
        <taxon>Testudines</taxon>
        <taxon>Cryptodira</taxon>
        <taxon>Durocryptodira</taxon>
        <taxon>Testudinoidea</taxon>
        <taxon>Testudinidae</taxon>
        <taxon>Gopherus</taxon>
    </lineage>
</organism>
<feature type="transmembrane region" description="Helical" evidence="10">
    <location>
        <begin position="103"/>
        <end position="122"/>
    </location>
</feature>
<reference evidence="12" key="1">
    <citation type="submission" date="2019-06" db="EMBL/GenBank/DDBJ databases">
        <title>G10K-VGP Goodes thornscrub tortoise genome, primary haplotype.</title>
        <authorList>
            <person name="Murphy B."/>
            <person name="Edwards T."/>
            <person name="Rhie A."/>
            <person name="Koren S."/>
            <person name="Phillippy A."/>
            <person name="Fedrigo O."/>
            <person name="Haase B."/>
            <person name="Mountcastle J."/>
            <person name="Lewin H."/>
            <person name="Damas J."/>
            <person name="Howe K."/>
            <person name="Formenti G."/>
            <person name="Myers G."/>
            <person name="Durbin R."/>
            <person name="Jarvis E.D."/>
        </authorList>
    </citation>
    <scope>NUCLEOTIDE SEQUENCE [LARGE SCALE GENOMIC DNA]</scope>
</reference>
<feature type="transmembrane region" description="Helical" evidence="10">
    <location>
        <begin position="143"/>
        <end position="170"/>
    </location>
</feature>
<feature type="domain" description="G-protein coupled receptors family 1 profile" evidence="11">
    <location>
        <begin position="41"/>
        <end position="292"/>
    </location>
</feature>
<dbReference type="GO" id="GO:0005886">
    <property type="term" value="C:plasma membrane"/>
    <property type="evidence" value="ECO:0007669"/>
    <property type="project" value="UniProtKB-SubCell"/>
</dbReference>
<keyword evidence="8 9" id="KW-0807">Transducer</keyword>
<comment type="similarity">
    <text evidence="9">Belongs to the G-protein coupled receptor 1 family.</text>
</comment>
<feature type="transmembrane region" description="Helical" evidence="10">
    <location>
        <begin position="275"/>
        <end position="294"/>
    </location>
</feature>
<keyword evidence="9" id="KW-0675">Receptor</keyword>
<comment type="subcellular location">
    <subcellularLocation>
        <location evidence="1 10">Cell membrane</location>
        <topology evidence="1 10">Multi-pass membrane protein</topology>
    </subcellularLocation>
</comment>
<reference evidence="12" key="3">
    <citation type="submission" date="2025-09" db="UniProtKB">
        <authorList>
            <consortium name="Ensembl"/>
        </authorList>
    </citation>
    <scope>IDENTIFICATION</scope>
</reference>
<dbReference type="Pfam" id="PF13853">
    <property type="entry name" value="7tm_4"/>
    <property type="match status" value="1"/>
</dbReference>
<proteinExistence type="inferred from homology"/>
<evidence type="ECO:0000256" key="7">
    <source>
        <dbReference type="ARBA" id="ARBA00023136"/>
    </source>
</evidence>
<keyword evidence="13" id="KW-1185">Reference proteome</keyword>
<feature type="transmembrane region" description="Helical" evidence="10">
    <location>
        <begin position="199"/>
        <end position="218"/>
    </location>
</feature>
<dbReference type="CDD" id="cd15225">
    <property type="entry name" value="7tmA_OR10A-like"/>
    <property type="match status" value="1"/>
</dbReference>
<dbReference type="OrthoDB" id="9975554at2759"/>
<evidence type="ECO:0000256" key="4">
    <source>
        <dbReference type="ARBA" id="ARBA00022692"/>
    </source>
</evidence>
<evidence type="ECO:0000256" key="8">
    <source>
        <dbReference type="ARBA" id="ARBA00023224"/>
    </source>
</evidence>
<dbReference type="PRINTS" id="PR00237">
    <property type="entry name" value="GPCRRHODOPSN"/>
</dbReference>
<dbReference type="SUPFAM" id="SSF81321">
    <property type="entry name" value="Family A G protein-coupled receptor-like"/>
    <property type="match status" value="1"/>
</dbReference>
<dbReference type="Proteomes" id="UP000694390">
    <property type="component" value="Chromosome 21"/>
</dbReference>
<evidence type="ECO:0000256" key="6">
    <source>
        <dbReference type="ARBA" id="ARBA00022989"/>
    </source>
</evidence>
<protein>
    <recommendedName>
        <fullName evidence="10">Olfactory receptor</fullName>
    </recommendedName>
</protein>
<dbReference type="AlphaFoldDB" id="A0A8C4WL02"/>
<keyword evidence="9" id="KW-0297">G-protein coupled receptor</keyword>
<keyword evidence="7 10" id="KW-0472">Membrane</keyword>
<dbReference type="GeneTree" id="ENSGT01150000286970"/>
<dbReference type="InterPro" id="IPR000276">
    <property type="entry name" value="GPCR_Rhodpsn"/>
</dbReference>
<keyword evidence="6 10" id="KW-1133">Transmembrane helix</keyword>
<evidence type="ECO:0000259" key="11">
    <source>
        <dbReference type="PROSITE" id="PS50262"/>
    </source>
</evidence>
<dbReference type="Gene3D" id="1.20.1070.10">
    <property type="entry name" value="Rhodopsin 7-helix transmembrane proteins"/>
    <property type="match status" value="1"/>
</dbReference>
<keyword evidence="5 10" id="KW-0552">Olfaction</keyword>
<dbReference type="GO" id="GO:0004984">
    <property type="term" value="F:olfactory receptor activity"/>
    <property type="evidence" value="ECO:0007669"/>
    <property type="project" value="InterPro"/>
</dbReference>
<dbReference type="PANTHER" id="PTHR26453">
    <property type="entry name" value="OLFACTORY RECEPTOR"/>
    <property type="match status" value="1"/>
</dbReference>
<feature type="transmembrane region" description="Helical" evidence="10">
    <location>
        <begin position="25"/>
        <end position="50"/>
    </location>
</feature>
<sequence>MKQGNQTSFTEFILLGFGSIPKLQALPFLLLLGIYIVTIAGNILVIALVVADQHLQTPMYFFLENLSCLETCYTLTILPRMLMLVNLLSEDRTISFTGCAAQLYFLIALGPTECFLLAVMAYDRFTAICHPLRYVIVMNNRRCVQLVTGSWVSGLLLSLVQTSLIVTLPFCGDSRLNHFFCDVTPLLSLACGDTSMNEIAVSAACVLIVLIPSMLILVSYGKIVSTVLKITSAQQRRKAFSTCSSHLIVITLFYGSASAMYLRPKSSYAPERDKFLALFYSVVTPTLNPIIYSMRSKDIHKALRRILQNSLTPNCKQPATA</sequence>
<dbReference type="PROSITE" id="PS50262">
    <property type="entry name" value="G_PROTEIN_RECEP_F1_2"/>
    <property type="match status" value="1"/>
</dbReference>
<dbReference type="InterPro" id="IPR017452">
    <property type="entry name" value="GPCR_Rhodpsn_7TM"/>
</dbReference>
<dbReference type="InterPro" id="IPR000725">
    <property type="entry name" value="Olfact_rcpt"/>
</dbReference>
<evidence type="ECO:0000313" key="12">
    <source>
        <dbReference type="Ensembl" id="ENSGEVP00005017432.1"/>
    </source>
</evidence>
<feature type="transmembrane region" description="Helical" evidence="10">
    <location>
        <begin position="239"/>
        <end position="263"/>
    </location>
</feature>
<keyword evidence="3 10" id="KW-0716">Sensory transduction</keyword>
<evidence type="ECO:0000256" key="5">
    <source>
        <dbReference type="ARBA" id="ARBA00022725"/>
    </source>
</evidence>
<evidence type="ECO:0000256" key="2">
    <source>
        <dbReference type="ARBA" id="ARBA00022475"/>
    </source>
</evidence>
<dbReference type="FunFam" id="1.20.1070.10:FF:000001">
    <property type="entry name" value="Olfactory receptor"/>
    <property type="match status" value="1"/>
</dbReference>
<evidence type="ECO:0000256" key="3">
    <source>
        <dbReference type="ARBA" id="ARBA00022606"/>
    </source>
</evidence>
<dbReference type="PRINTS" id="PR00245">
    <property type="entry name" value="OLFACTORYR"/>
</dbReference>
<reference evidence="12" key="2">
    <citation type="submission" date="2025-08" db="UniProtKB">
        <authorList>
            <consortium name="Ensembl"/>
        </authorList>
    </citation>
    <scope>IDENTIFICATION</scope>
</reference>
<evidence type="ECO:0000313" key="13">
    <source>
        <dbReference type="Proteomes" id="UP000694390"/>
    </source>
</evidence>
<accession>A0A8C4WL02</accession>
<evidence type="ECO:0000256" key="9">
    <source>
        <dbReference type="RuleBase" id="RU000688"/>
    </source>
</evidence>
<keyword evidence="2 10" id="KW-1003">Cell membrane</keyword>
<evidence type="ECO:0000256" key="10">
    <source>
        <dbReference type="RuleBase" id="RU363047"/>
    </source>
</evidence>
<dbReference type="GO" id="GO:0004930">
    <property type="term" value="F:G protein-coupled receptor activity"/>
    <property type="evidence" value="ECO:0007669"/>
    <property type="project" value="UniProtKB-KW"/>
</dbReference>
<keyword evidence="4 9" id="KW-0812">Transmembrane</keyword>
<name>A0A8C4WL02_9SAUR</name>
<dbReference type="PROSITE" id="PS00237">
    <property type="entry name" value="G_PROTEIN_RECEP_F1_1"/>
    <property type="match status" value="1"/>
</dbReference>
<evidence type="ECO:0000256" key="1">
    <source>
        <dbReference type="ARBA" id="ARBA00004651"/>
    </source>
</evidence>
<dbReference type="Ensembl" id="ENSGEVT00005018313.1">
    <property type="protein sequence ID" value="ENSGEVP00005017432.1"/>
    <property type="gene ID" value="ENSGEVG00005012362.1"/>
</dbReference>